<organism evidence="1 2">
    <name type="scientific">Lactuca sativa</name>
    <name type="common">Garden lettuce</name>
    <dbReference type="NCBI Taxonomy" id="4236"/>
    <lineage>
        <taxon>Eukaryota</taxon>
        <taxon>Viridiplantae</taxon>
        <taxon>Streptophyta</taxon>
        <taxon>Embryophyta</taxon>
        <taxon>Tracheophyta</taxon>
        <taxon>Spermatophyta</taxon>
        <taxon>Magnoliopsida</taxon>
        <taxon>eudicotyledons</taxon>
        <taxon>Gunneridae</taxon>
        <taxon>Pentapetalae</taxon>
        <taxon>asterids</taxon>
        <taxon>campanulids</taxon>
        <taxon>Asterales</taxon>
        <taxon>Asteraceae</taxon>
        <taxon>Cichorioideae</taxon>
        <taxon>Cichorieae</taxon>
        <taxon>Lactucinae</taxon>
        <taxon>Lactuca</taxon>
    </lineage>
</organism>
<reference evidence="1 2" key="1">
    <citation type="journal article" date="2017" name="Nat. Commun.">
        <title>Genome assembly with in vitro proximity ligation data and whole-genome triplication in lettuce.</title>
        <authorList>
            <person name="Reyes-Chin-Wo S."/>
            <person name="Wang Z."/>
            <person name="Yang X."/>
            <person name="Kozik A."/>
            <person name="Arikit S."/>
            <person name="Song C."/>
            <person name="Xia L."/>
            <person name="Froenicke L."/>
            <person name="Lavelle D.O."/>
            <person name="Truco M.J."/>
            <person name="Xia R."/>
            <person name="Zhu S."/>
            <person name="Xu C."/>
            <person name="Xu H."/>
            <person name="Xu X."/>
            <person name="Cox K."/>
            <person name="Korf I."/>
            <person name="Meyers B.C."/>
            <person name="Michelmore R.W."/>
        </authorList>
    </citation>
    <scope>NUCLEOTIDE SEQUENCE [LARGE SCALE GENOMIC DNA]</scope>
    <source>
        <strain evidence="2">cv. Salinas</strain>
        <tissue evidence="1">Seedlings</tissue>
    </source>
</reference>
<gene>
    <name evidence="1" type="ORF">LSAT_V11C400190310</name>
</gene>
<comment type="caution">
    <text evidence="1">The sequence shown here is derived from an EMBL/GenBank/DDBJ whole genome shotgun (WGS) entry which is preliminary data.</text>
</comment>
<accession>A0A9R1VX83</accession>
<proteinExistence type="predicted"/>
<evidence type="ECO:0000313" key="1">
    <source>
        <dbReference type="EMBL" id="KAJ0214291.1"/>
    </source>
</evidence>
<name>A0A9R1VX83_LACSA</name>
<evidence type="ECO:0008006" key="3">
    <source>
        <dbReference type="Google" id="ProtNLM"/>
    </source>
</evidence>
<protein>
    <recommendedName>
        <fullName evidence="3">Reverse transcriptase/retrotransposon-derived protein RNase H-like domain-containing protein</fullName>
    </recommendedName>
</protein>
<evidence type="ECO:0000313" key="2">
    <source>
        <dbReference type="Proteomes" id="UP000235145"/>
    </source>
</evidence>
<sequence length="135" mass="15710">MTGVDRKFIKHNLNILSGSILIKQKKRGKWATGAMQSMRKSQSWYIAKSIEKARPLFQTLKGCVDKNKFKWTAEANRALKRLKESLQQLLTMAIPLRGETMQMYLCLRRYFQAHKVEVLTSFPVKQILLRPEKLG</sequence>
<dbReference type="AlphaFoldDB" id="A0A9R1VX83"/>
<dbReference type="EMBL" id="NBSK02000004">
    <property type="protein sequence ID" value="KAJ0214291.1"/>
    <property type="molecule type" value="Genomic_DNA"/>
</dbReference>
<dbReference type="SUPFAM" id="SSF56672">
    <property type="entry name" value="DNA/RNA polymerases"/>
    <property type="match status" value="1"/>
</dbReference>
<keyword evidence="2" id="KW-1185">Reference proteome</keyword>
<dbReference type="InterPro" id="IPR043502">
    <property type="entry name" value="DNA/RNA_pol_sf"/>
</dbReference>
<dbReference type="Proteomes" id="UP000235145">
    <property type="component" value="Unassembled WGS sequence"/>
</dbReference>